<dbReference type="STRING" id="425265.A8QAW9"/>
<evidence type="ECO:0000313" key="3">
    <source>
        <dbReference type="EMBL" id="EDP41843.1"/>
    </source>
</evidence>
<feature type="domain" description="DNA2/NAM7 helicase helicase" evidence="1">
    <location>
        <begin position="534"/>
        <end position="764"/>
    </location>
</feature>
<evidence type="ECO:0000259" key="1">
    <source>
        <dbReference type="Pfam" id="PF13086"/>
    </source>
</evidence>
<protein>
    <recommendedName>
        <fullName evidence="5">AAA+ ATPase domain-containing protein</fullName>
    </recommendedName>
</protein>
<dbReference type="GO" id="GO:0000184">
    <property type="term" value="P:nuclear-transcribed mRNA catabolic process, nonsense-mediated decay"/>
    <property type="evidence" value="ECO:0007669"/>
    <property type="project" value="TreeGrafter"/>
</dbReference>
<dbReference type="OrthoDB" id="6513042at2759"/>
<feature type="domain" description="DNA2/NAM7 helicase-like C-terminal" evidence="2">
    <location>
        <begin position="811"/>
        <end position="1065"/>
    </location>
</feature>
<dbReference type="GO" id="GO:0003724">
    <property type="term" value="F:RNA helicase activity"/>
    <property type="evidence" value="ECO:0007669"/>
    <property type="project" value="TreeGrafter"/>
</dbReference>
<dbReference type="PANTHER" id="PTHR10887">
    <property type="entry name" value="DNA2/NAM7 HELICASE FAMILY"/>
    <property type="match status" value="1"/>
</dbReference>
<keyword evidence="4" id="KW-1185">Reference proteome</keyword>
<dbReference type="AlphaFoldDB" id="A8QAW9"/>
<dbReference type="InterPro" id="IPR047187">
    <property type="entry name" value="SF1_C_Upf1"/>
</dbReference>
<accession>A8QAW9</accession>
<dbReference type="Pfam" id="PF13086">
    <property type="entry name" value="AAA_11"/>
    <property type="match status" value="1"/>
</dbReference>
<sequence>MIQAEQRDVDWGDRQPQVWHVPVPVPVRAAGSSGPMTSHAPRRIRASTIDALLRDWESRVSQHEHESDSGPVLDLEREIEHELDPAWIPVNEDTYTPALFAPLPDAWIDTLAEKAENDAFSYEISPHDMLLDRLTNDAAAPLIVSADNMIETDRGIEMPIVRTSHEPLTMQKHAPVTSKASSAPPPKQSVRDLFDWRTVAPSQQGVALPGHVYTHMIGERWDSETWVAKRRKPSQTLLLRTAHQAARAAGRQRQHHEPHLYPGERALLDSRSLTLAARTYQQHWRHVLAYEREHHESEVDEQRAQPIEELIAQGVALDGLMAFWQKERHFGRRLAVFKYPGSRRLPPHKFQSGTVIDVAPDAPDTPADWYLPKRARRFTGIAAAATPAAAPRSSSSSPSRAVRIPAEVLDVTSTQMRVRFSEAYERIDLSAFDSWRIDRGESNVVNERTEAALDALLYSPADVVRAMTPEKQYALAGTELRDVLTGIASWPSPMYTYDQNADGLFANDQRIRSWYERYARDDPIRMDGDPDLRLNASQLQAVAMMLKERVSLVQGPPGTGKTRTLVQTVSLLKRHFQVPHPILLAAHTNVAVDNLAEGCVKVGLRVVRAGSSTAMRASLEPVSFDAQFQQHANYRMLCAAEKNLREQQQYRDALQEQIALAKQDSAAGLRLKLRHVCQTVTKLTAKCHLVRNRMYADVLHRADVVCTTAVAAGSSQLATIDFPVVFLDESSMATEPIALIPLMKGCAQLGLVGDHKQLPPVLHSADARHAGLSMSLFERLMRRMIVGRRGKTAGNTISATAASPAAAQDMRPIPSIMLSEQFRMHPTLSSFPNRHFYDGALKDAPSTSARQPYNSVFAARNAHGEALPLTLVTHAPVPFSTGLLTRGVSPHNQPQADMVLELVCDLLERNPSLSGTEIGIVTPYEAQVRLLRKMLAAAAAAAAVASPATPPASFPWLSEDAMDFLAGVSIARAHELAAIEVHTVDGFEGREKPVMIFSTVKASGGSVEGTAALYRARTEPSDETAARLEHVANVRGGYVGFLADARRMNVALTRAQRQLFVVGNLETLLCARLGEGGAENVECQDVHVIRQYARWLLAHGYVVDMQDVRDRQLDAQLR</sequence>
<dbReference type="InterPro" id="IPR045055">
    <property type="entry name" value="DNA2/NAM7-like"/>
</dbReference>
<reference evidence="3 4" key="1">
    <citation type="journal article" date="2007" name="Proc. Natl. Acad. Sci. U.S.A.">
        <title>Dandruff-associated Malassezia genomes reveal convergent and divergent virulence traits shared with plant and human fungal pathogens.</title>
        <authorList>
            <person name="Xu J."/>
            <person name="Saunders C.W."/>
            <person name="Hu P."/>
            <person name="Grant R.A."/>
            <person name="Boekhout T."/>
            <person name="Kuramae E.E."/>
            <person name="Kronstad J.W."/>
            <person name="Deangelis Y.M."/>
            <person name="Reeder N.L."/>
            <person name="Johnstone K.R."/>
            <person name="Leland M."/>
            <person name="Fieno A.M."/>
            <person name="Begley W.M."/>
            <person name="Sun Y."/>
            <person name="Lacey M.P."/>
            <person name="Chaudhary T."/>
            <person name="Keough T."/>
            <person name="Chu L."/>
            <person name="Sears R."/>
            <person name="Yuan B."/>
            <person name="Dawson T.L.Jr."/>
        </authorList>
    </citation>
    <scope>NUCLEOTIDE SEQUENCE [LARGE SCALE GENOMIC DNA]</scope>
    <source>
        <strain evidence="4">ATCC MYA-4612 / CBS 7966</strain>
    </source>
</reference>
<dbReference type="Pfam" id="PF13087">
    <property type="entry name" value="AAA_12"/>
    <property type="match status" value="1"/>
</dbReference>
<dbReference type="Proteomes" id="UP000008837">
    <property type="component" value="Unassembled WGS sequence"/>
</dbReference>
<dbReference type="InterPro" id="IPR027417">
    <property type="entry name" value="P-loop_NTPase"/>
</dbReference>
<dbReference type="Gene3D" id="3.40.50.300">
    <property type="entry name" value="P-loop containing nucleotide triphosphate hydrolases"/>
    <property type="match status" value="2"/>
</dbReference>
<dbReference type="VEuPathDB" id="FungiDB:MGL_3845"/>
<dbReference type="GO" id="GO:0005737">
    <property type="term" value="C:cytoplasm"/>
    <property type="evidence" value="ECO:0007669"/>
    <property type="project" value="TreeGrafter"/>
</dbReference>
<dbReference type="PANTHER" id="PTHR10887:SF517">
    <property type="entry name" value="RNA HELICASE NONSENSE MRNA REDUCING FACTOR"/>
    <property type="match status" value="1"/>
</dbReference>
<dbReference type="InterPro" id="IPR041679">
    <property type="entry name" value="DNA2/NAM7-like_C"/>
</dbReference>
<comment type="caution">
    <text evidence="3">The sequence shown here is derived from an EMBL/GenBank/DDBJ whole genome shotgun (WGS) entry which is preliminary data.</text>
</comment>
<name>A8QAW9_MALGO</name>
<dbReference type="SUPFAM" id="SSF52540">
    <property type="entry name" value="P-loop containing nucleoside triphosphate hydrolases"/>
    <property type="match status" value="1"/>
</dbReference>
<dbReference type="RefSeq" id="XP_001729057.1">
    <property type="nucleotide sequence ID" value="XM_001729005.1"/>
</dbReference>
<proteinExistence type="predicted"/>
<evidence type="ECO:0000313" key="4">
    <source>
        <dbReference type="Proteomes" id="UP000008837"/>
    </source>
</evidence>
<dbReference type="EMBL" id="AAYY01000015">
    <property type="protein sequence ID" value="EDP41843.1"/>
    <property type="molecule type" value="Genomic_DNA"/>
</dbReference>
<dbReference type="OMA" id="IMKGSRH"/>
<organism evidence="3 4">
    <name type="scientific">Malassezia globosa (strain ATCC MYA-4612 / CBS 7966)</name>
    <name type="common">Dandruff-associated fungus</name>
    <dbReference type="NCBI Taxonomy" id="425265"/>
    <lineage>
        <taxon>Eukaryota</taxon>
        <taxon>Fungi</taxon>
        <taxon>Dikarya</taxon>
        <taxon>Basidiomycota</taxon>
        <taxon>Ustilaginomycotina</taxon>
        <taxon>Malasseziomycetes</taxon>
        <taxon>Malasseziales</taxon>
        <taxon>Malasseziaceae</taxon>
        <taxon>Malassezia</taxon>
    </lineage>
</organism>
<gene>
    <name evidence="3" type="ORF">MGL_3845</name>
</gene>
<dbReference type="InterPro" id="IPR041677">
    <property type="entry name" value="DNA2/NAM7_AAA_11"/>
</dbReference>
<evidence type="ECO:0008006" key="5">
    <source>
        <dbReference type="Google" id="ProtNLM"/>
    </source>
</evidence>
<dbReference type="InParanoid" id="A8QAW9"/>
<dbReference type="GeneID" id="5853364"/>
<dbReference type="KEGG" id="mgl:MGL_3845"/>
<dbReference type="CDD" id="cd18808">
    <property type="entry name" value="SF1_C_Upf1"/>
    <property type="match status" value="1"/>
</dbReference>
<evidence type="ECO:0000259" key="2">
    <source>
        <dbReference type="Pfam" id="PF13087"/>
    </source>
</evidence>